<gene>
    <name evidence="1" type="ORF">UFOPK3522_00838</name>
</gene>
<dbReference type="Gene3D" id="3.40.50.150">
    <property type="entry name" value="Vaccinia Virus protein VP39"/>
    <property type="match status" value="1"/>
</dbReference>
<proteinExistence type="predicted"/>
<evidence type="ECO:0000313" key="1">
    <source>
        <dbReference type="EMBL" id="CAB4343512.1"/>
    </source>
</evidence>
<dbReference type="EMBL" id="CAESAO010000061">
    <property type="protein sequence ID" value="CAB4343512.1"/>
    <property type="molecule type" value="Genomic_DNA"/>
</dbReference>
<protein>
    <submittedName>
        <fullName evidence="1">Unannotated protein</fullName>
    </submittedName>
</protein>
<name>A0A6J5ZQC9_9ZZZZ</name>
<accession>A0A6J5ZQC9</accession>
<sequence>MPKEEHEMRNALEMPQSAIVLHGIAARVVRRIPSLADKLVNAGDVASFVRWQSASFDETVKLFWKREELWQQMSSHLDPTRPLFVLEFGVAWGYATEHWLTMLKRADVEWHGFDRFTGLPRGWRGLPAGEFDAGGQTPEIEDPRLTWHVGDVEDTLSDVDLAAAADAQWLVLFDLDLYEPTAEAWRVLSPMLKRGDLLYFDEAIDADERRVLDEMVLPSGRYSPIGATSLALGLKVTEPPSAD</sequence>
<reference evidence="1" key="1">
    <citation type="submission" date="2020-05" db="EMBL/GenBank/DDBJ databases">
        <authorList>
            <person name="Chiriac C."/>
            <person name="Salcher M."/>
            <person name="Ghai R."/>
            <person name="Kavagutti S V."/>
        </authorList>
    </citation>
    <scope>NUCLEOTIDE SEQUENCE</scope>
</reference>
<dbReference type="InterPro" id="IPR029063">
    <property type="entry name" value="SAM-dependent_MTases_sf"/>
</dbReference>
<dbReference type="AlphaFoldDB" id="A0A6J5ZQC9"/>
<organism evidence="1">
    <name type="scientific">freshwater metagenome</name>
    <dbReference type="NCBI Taxonomy" id="449393"/>
    <lineage>
        <taxon>unclassified sequences</taxon>
        <taxon>metagenomes</taxon>
        <taxon>ecological metagenomes</taxon>
    </lineage>
</organism>
<dbReference type="SUPFAM" id="SSF53335">
    <property type="entry name" value="S-adenosyl-L-methionine-dependent methyltransferases"/>
    <property type="match status" value="1"/>
</dbReference>